<feature type="transmembrane region" description="Helical" evidence="6">
    <location>
        <begin position="107"/>
        <end position="126"/>
    </location>
</feature>
<feature type="transmembrane region" description="Helical" evidence="6">
    <location>
        <begin position="434"/>
        <end position="454"/>
    </location>
</feature>
<reference evidence="8 9" key="1">
    <citation type="journal article" date="2015" name="Genome Announc.">
        <title>Expanding the biotechnology potential of lactobacilli through comparative genomics of 213 strains and associated genera.</title>
        <authorList>
            <person name="Sun Z."/>
            <person name="Harris H.M."/>
            <person name="McCann A."/>
            <person name="Guo C."/>
            <person name="Argimon S."/>
            <person name="Zhang W."/>
            <person name="Yang X."/>
            <person name="Jeffery I.B."/>
            <person name="Cooney J.C."/>
            <person name="Kagawa T.F."/>
            <person name="Liu W."/>
            <person name="Song Y."/>
            <person name="Salvetti E."/>
            <person name="Wrobel A."/>
            <person name="Rasinkangas P."/>
            <person name="Parkhill J."/>
            <person name="Rea M.C."/>
            <person name="O'Sullivan O."/>
            <person name="Ritari J."/>
            <person name="Douillard F.P."/>
            <person name="Paul Ross R."/>
            <person name="Yang R."/>
            <person name="Briner A.E."/>
            <person name="Felis G.E."/>
            <person name="de Vos W.M."/>
            <person name="Barrangou R."/>
            <person name="Klaenhammer T.R."/>
            <person name="Caufield P.W."/>
            <person name="Cui Y."/>
            <person name="Zhang H."/>
            <person name="O'Toole P.W."/>
        </authorList>
    </citation>
    <scope>NUCLEOTIDE SEQUENCE [LARGE SCALE GENOMIC DNA]</scope>
    <source>
        <strain evidence="8 9">DSM 19971</strain>
    </source>
</reference>
<feature type="transmembrane region" description="Helical" evidence="6">
    <location>
        <begin position="295"/>
        <end position="319"/>
    </location>
</feature>
<dbReference type="GO" id="GO:0005886">
    <property type="term" value="C:plasma membrane"/>
    <property type="evidence" value="ECO:0007669"/>
    <property type="project" value="UniProtKB-SubCell"/>
</dbReference>
<evidence type="ECO:0000256" key="5">
    <source>
        <dbReference type="ARBA" id="ARBA00023136"/>
    </source>
</evidence>
<feature type="transmembrane region" description="Helical" evidence="6">
    <location>
        <begin position="222"/>
        <end position="241"/>
    </location>
</feature>
<dbReference type="PANTHER" id="PTHR42718">
    <property type="entry name" value="MAJOR FACILITATOR SUPERFAMILY MULTIDRUG TRANSPORTER MFSC"/>
    <property type="match status" value="1"/>
</dbReference>
<feature type="transmembrane region" description="Helical" evidence="6">
    <location>
        <begin position="133"/>
        <end position="150"/>
    </location>
</feature>
<evidence type="ECO:0000259" key="7">
    <source>
        <dbReference type="PROSITE" id="PS50850"/>
    </source>
</evidence>
<name>A0A0R1PL48_9LACO</name>
<keyword evidence="4 6" id="KW-1133">Transmembrane helix</keyword>
<dbReference type="PRINTS" id="PR01036">
    <property type="entry name" value="TCRTETB"/>
</dbReference>
<sequence>MTKGITRRTNLSIASVGILTFVGILVETSMNVTFPTLMKIFAEPLGTVQWLTTGYLLMVTLVMGTTAFLLKRFKKRNLFLFSIGISTLGIICCLTAPNFWVLMLGRLFQASGTGISTPLMFSIIFSEIPREHWGTYSGIAAMLISLAPALGPTYGGIMNHYFSWRTIFSFALLLVLASLLIGILSIRDNEKQQHNKFDTWGFLTLSFFLILLEFGIQQLSKNYLYAITLLFLGIISLVLFIRHEKNSTNSQQLINPLVFKNKYLMFRLFNYFVLQLINISMSFIIPVFSENILQANSLIAGLVLLPGSLLGSLTAPFAGRWYDQVGAKKPLLTSNCLIIAGMLLFTLFINDLTIWLIGLFFIVTRLGFNAGFGNTMSDASKAVPLTQKADQNSLFSMSQQYAGSIGTAIMAAIISFQGNGINNTKNSILSGTHLGFGLLLIFGIAALICTLTLSEKDQQNKFNK</sequence>
<gene>
    <name evidence="8" type="ORF">FD20_GL002214</name>
</gene>
<evidence type="ECO:0000256" key="3">
    <source>
        <dbReference type="ARBA" id="ARBA00022692"/>
    </source>
</evidence>
<dbReference type="PANTHER" id="PTHR42718:SF9">
    <property type="entry name" value="MAJOR FACILITATOR SUPERFAMILY MULTIDRUG TRANSPORTER MFSC"/>
    <property type="match status" value="1"/>
</dbReference>
<evidence type="ECO:0000256" key="2">
    <source>
        <dbReference type="ARBA" id="ARBA00022448"/>
    </source>
</evidence>
<comment type="subcellular location">
    <subcellularLocation>
        <location evidence="1">Cell membrane</location>
        <topology evidence="1">Multi-pass membrane protein</topology>
    </subcellularLocation>
</comment>
<dbReference type="GO" id="GO:0022857">
    <property type="term" value="F:transmembrane transporter activity"/>
    <property type="evidence" value="ECO:0007669"/>
    <property type="project" value="InterPro"/>
</dbReference>
<evidence type="ECO:0000256" key="4">
    <source>
        <dbReference type="ARBA" id="ARBA00022989"/>
    </source>
</evidence>
<protein>
    <submittedName>
        <fullName evidence="8">Major facilitator superfamily permease</fullName>
    </submittedName>
</protein>
<dbReference type="Pfam" id="PF07690">
    <property type="entry name" value="MFS_1"/>
    <property type="match status" value="1"/>
</dbReference>
<feature type="transmembrane region" description="Helical" evidence="6">
    <location>
        <begin position="268"/>
        <end position="289"/>
    </location>
</feature>
<feature type="transmembrane region" description="Helical" evidence="6">
    <location>
        <begin position="331"/>
        <end position="349"/>
    </location>
</feature>
<dbReference type="Gene3D" id="1.20.1250.20">
    <property type="entry name" value="MFS general substrate transporter like domains"/>
    <property type="match status" value="1"/>
</dbReference>
<evidence type="ECO:0000313" key="9">
    <source>
        <dbReference type="Proteomes" id="UP000051155"/>
    </source>
</evidence>
<dbReference type="Proteomes" id="UP000051155">
    <property type="component" value="Unassembled WGS sequence"/>
</dbReference>
<dbReference type="PATRIC" id="fig|1423812.3.peg.2354"/>
<proteinExistence type="predicted"/>
<dbReference type="RefSeq" id="WP_057738842.1">
    <property type="nucleotide sequence ID" value="NZ_AZEG01000066.1"/>
</dbReference>
<feature type="transmembrane region" description="Helical" evidence="6">
    <location>
        <begin position="394"/>
        <end position="414"/>
    </location>
</feature>
<keyword evidence="3 6" id="KW-0812">Transmembrane</keyword>
<keyword evidence="5 6" id="KW-0472">Membrane</keyword>
<feature type="transmembrane region" description="Helical" evidence="6">
    <location>
        <begin position="77"/>
        <end position="101"/>
    </location>
</feature>
<dbReference type="EMBL" id="AZEG01000066">
    <property type="protein sequence ID" value="KRL32828.1"/>
    <property type="molecule type" value="Genomic_DNA"/>
</dbReference>
<feature type="transmembrane region" description="Helical" evidence="6">
    <location>
        <begin position="162"/>
        <end position="185"/>
    </location>
</feature>
<dbReference type="InterPro" id="IPR011701">
    <property type="entry name" value="MFS"/>
</dbReference>
<comment type="caution">
    <text evidence="8">The sequence shown here is derived from an EMBL/GenBank/DDBJ whole genome shotgun (WGS) entry which is preliminary data.</text>
</comment>
<keyword evidence="2" id="KW-0813">Transport</keyword>
<feature type="domain" description="Major facilitator superfamily (MFS) profile" evidence="7">
    <location>
        <begin position="12"/>
        <end position="461"/>
    </location>
</feature>
<dbReference type="Gene3D" id="1.20.1720.10">
    <property type="entry name" value="Multidrug resistance protein D"/>
    <property type="match status" value="1"/>
</dbReference>
<feature type="transmembrane region" description="Helical" evidence="6">
    <location>
        <begin position="12"/>
        <end position="30"/>
    </location>
</feature>
<feature type="transmembrane region" description="Helical" evidence="6">
    <location>
        <begin position="50"/>
        <end position="70"/>
    </location>
</feature>
<dbReference type="AlphaFoldDB" id="A0A0R1PL48"/>
<dbReference type="InterPro" id="IPR036259">
    <property type="entry name" value="MFS_trans_sf"/>
</dbReference>
<accession>A0A0R1PL48</accession>
<evidence type="ECO:0000313" key="8">
    <source>
        <dbReference type="EMBL" id="KRL32828.1"/>
    </source>
</evidence>
<dbReference type="OrthoDB" id="9816041at2"/>
<dbReference type="SUPFAM" id="SSF103473">
    <property type="entry name" value="MFS general substrate transporter"/>
    <property type="match status" value="1"/>
</dbReference>
<organism evidence="8 9">
    <name type="scientific">Liquorilactobacillus uvarum DSM 19971</name>
    <dbReference type="NCBI Taxonomy" id="1423812"/>
    <lineage>
        <taxon>Bacteria</taxon>
        <taxon>Bacillati</taxon>
        <taxon>Bacillota</taxon>
        <taxon>Bacilli</taxon>
        <taxon>Lactobacillales</taxon>
        <taxon>Lactobacillaceae</taxon>
        <taxon>Liquorilactobacillus</taxon>
    </lineage>
</organism>
<feature type="transmembrane region" description="Helical" evidence="6">
    <location>
        <begin position="355"/>
        <end position="373"/>
    </location>
</feature>
<evidence type="ECO:0000256" key="1">
    <source>
        <dbReference type="ARBA" id="ARBA00004651"/>
    </source>
</evidence>
<keyword evidence="9" id="KW-1185">Reference proteome</keyword>
<dbReference type="InterPro" id="IPR020846">
    <property type="entry name" value="MFS_dom"/>
</dbReference>
<evidence type="ECO:0000256" key="6">
    <source>
        <dbReference type="SAM" id="Phobius"/>
    </source>
</evidence>
<dbReference type="STRING" id="1423812.FD20_GL002214"/>
<dbReference type="PROSITE" id="PS50850">
    <property type="entry name" value="MFS"/>
    <property type="match status" value="1"/>
</dbReference>
<feature type="transmembrane region" description="Helical" evidence="6">
    <location>
        <begin position="197"/>
        <end position="216"/>
    </location>
</feature>